<keyword evidence="7" id="KW-0411">Iron-sulfur</keyword>
<organism evidence="11 12">
    <name type="scientific">Streptomyces gamaensis</name>
    <dbReference type="NCBI Taxonomy" id="1763542"/>
    <lineage>
        <taxon>Bacteria</taxon>
        <taxon>Bacillati</taxon>
        <taxon>Actinomycetota</taxon>
        <taxon>Actinomycetes</taxon>
        <taxon>Kitasatosporales</taxon>
        <taxon>Streptomycetaceae</taxon>
        <taxon>Streptomyces</taxon>
    </lineage>
</organism>
<dbReference type="Proteomes" id="UP001596083">
    <property type="component" value="Unassembled WGS sequence"/>
</dbReference>
<keyword evidence="12" id="KW-1185">Reference proteome</keyword>
<keyword evidence="2" id="KW-0489">Methyltransferase</keyword>
<dbReference type="SUPFAM" id="SSF102114">
    <property type="entry name" value="Radical SAM enzymes"/>
    <property type="match status" value="1"/>
</dbReference>
<evidence type="ECO:0000256" key="6">
    <source>
        <dbReference type="ARBA" id="ARBA00023004"/>
    </source>
</evidence>
<evidence type="ECO:0000256" key="3">
    <source>
        <dbReference type="ARBA" id="ARBA00022679"/>
    </source>
</evidence>
<dbReference type="InterPro" id="IPR006638">
    <property type="entry name" value="Elp3/MiaA/NifB-like_rSAM"/>
</dbReference>
<dbReference type="SFLD" id="SFLDG01123">
    <property type="entry name" value="methyltransferase_(Class_B)"/>
    <property type="match status" value="1"/>
</dbReference>
<evidence type="ECO:0000256" key="2">
    <source>
        <dbReference type="ARBA" id="ARBA00022603"/>
    </source>
</evidence>
<dbReference type="EMBL" id="JBHSPB010000002">
    <property type="protein sequence ID" value="MFC5719512.1"/>
    <property type="molecule type" value="Genomic_DNA"/>
</dbReference>
<dbReference type="InterPro" id="IPR034466">
    <property type="entry name" value="Methyltransferase_Class_B"/>
</dbReference>
<gene>
    <name evidence="11" type="ORF">ACFP1Z_04835</name>
</gene>
<reference evidence="12" key="1">
    <citation type="journal article" date="2019" name="Int. J. Syst. Evol. Microbiol.">
        <title>The Global Catalogue of Microorganisms (GCM) 10K type strain sequencing project: providing services to taxonomists for standard genome sequencing and annotation.</title>
        <authorList>
            <consortium name="The Broad Institute Genomics Platform"/>
            <consortium name="The Broad Institute Genome Sequencing Center for Infectious Disease"/>
            <person name="Wu L."/>
            <person name="Ma J."/>
        </authorList>
    </citation>
    <scope>NUCLEOTIDE SEQUENCE [LARGE SCALE GENOMIC DNA]</scope>
    <source>
        <strain evidence="12">CGMCC 4.7304</strain>
    </source>
</reference>
<dbReference type="CDD" id="cd02068">
    <property type="entry name" value="radical_SAM_B12_BD"/>
    <property type="match status" value="1"/>
</dbReference>
<dbReference type="InterPro" id="IPR036724">
    <property type="entry name" value="Cobalamin-bd_sf"/>
</dbReference>
<accession>A0ABW0YVF9</accession>
<dbReference type="InterPro" id="IPR013785">
    <property type="entry name" value="Aldolase_TIM"/>
</dbReference>
<dbReference type="InterPro" id="IPR007197">
    <property type="entry name" value="rSAM"/>
</dbReference>
<dbReference type="Gene3D" id="3.20.20.70">
    <property type="entry name" value="Aldolase class I"/>
    <property type="match status" value="1"/>
</dbReference>
<dbReference type="SFLD" id="SFLDG01082">
    <property type="entry name" value="B12-binding_domain_containing"/>
    <property type="match status" value="1"/>
</dbReference>
<keyword evidence="6" id="KW-0408">Iron</keyword>
<feature type="region of interest" description="Disordered" evidence="8">
    <location>
        <begin position="588"/>
        <end position="613"/>
    </location>
</feature>
<evidence type="ECO:0000313" key="12">
    <source>
        <dbReference type="Proteomes" id="UP001596083"/>
    </source>
</evidence>
<sequence length="613" mass="68788">MTQELELLPAEPRRKPGTLDLTLDPRITDPAAFRVSFLILLDGDLVMSPEHLGVAYMTSVLRTVGFTAEIREVEHGDEHAEAAVEALKEYRPDLVCFTLMSLNLGSCLRLCRMLREALPGTTIACGGPAGTFAGLDVLRNNPWTDVVAVGEGEPTILDLVQRLCVGEPLASCPGICYRDADGEARQNPARPLIHNLEDLPFPARDQLSLHGDKLEYVRVSTSRGCVANCAFCSAPHLKNRVQAGKAWRGRGPGQIVDEVAEIVRRHQFRTFDFVDSTFEDPDGGRVGKKRVAAIAQGILDRGLEIYYNVCMRAENWRDTPEDHALLDLLVASGLEKVNVGIESGTPEELLLWEKRATVEDNVTIIRMLREHGVYLAMGFIPFHPYATVETLLANAAFLRDNAGHNLRRMTERLEIYPGTAIARRMEDDGLLAADYHETLDPYGYTFRDPRVGLLARHFAQLYNNDDYHRHGVITEQSAVFAFETYNVVLQTFISRLHRRFGALPGVDEVMEGFKTWVHETRQEMGRYNHAFFVSNLEAVMNDTLDPEERRRQVVDVERFFRDRMDRMRGEQLRVGKALTRLGARVGEVSSTLPKERPGGAVRQYTGEGSGATW</sequence>
<name>A0ABW0YVF9_9ACTN</name>
<dbReference type="PANTHER" id="PTHR43409">
    <property type="entry name" value="ANAEROBIC MAGNESIUM-PROTOPORPHYRIN IX MONOMETHYL ESTER CYCLASE-RELATED"/>
    <property type="match status" value="1"/>
</dbReference>
<evidence type="ECO:0000256" key="5">
    <source>
        <dbReference type="ARBA" id="ARBA00022723"/>
    </source>
</evidence>
<feature type="domain" description="Radical SAM core" evidence="10">
    <location>
        <begin position="209"/>
        <end position="450"/>
    </location>
</feature>
<evidence type="ECO:0000313" key="11">
    <source>
        <dbReference type="EMBL" id="MFC5719512.1"/>
    </source>
</evidence>
<proteinExistence type="predicted"/>
<keyword evidence="3" id="KW-0808">Transferase</keyword>
<dbReference type="InterPro" id="IPR051198">
    <property type="entry name" value="BchE-like"/>
</dbReference>
<evidence type="ECO:0000256" key="4">
    <source>
        <dbReference type="ARBA" id="ARBA00022691"/>
    </source>
</evidence>
<feature type="domain" description="B12-binding" evidence="9">
    <location>
        <begin position="34"/>
        <end position="170"/>
    </location>
</feature>
<evidence type="ECO:0000259" key="9">
    <source>
        <dbReference type="PROSITE" id="PS51332"/>
    </source>
</evidence>
<dbReference type="InterPro" id="IPR006158">
    <property type="entry name" value="Cobalamin-bd"/>
</dbReference>
<dbReference type="SMART" id="SM00729">
    <property type="entry name" value="Elp3"/>
    <property type="match status" value="1"/>
</dbReference>
<dbReference type="SFLD" id="SFLDS00029">
    <property type="entry name" value="Radical_SAM"/>
    <property type="match status" value="1"/>
</dbReference>
<protein>
    <submittedName>
        <fullName evidence="11">B12-binding domain-containing radical SAM protein</fullName>
    </submittedName>
</protein>
<comment type="cofactor">
    <cofactor evidence="1">
        <name>[4Fe-4S] cluster</name>
        <dbReference type="ChEBI" id="CHEBI:49883"/>
    </cofactor>
</comment>
<dbReference type="Gene3D" id="3.40.50.280">
    <property type="entry name" value="Cobalamin-binding domain"/>
    <property type="match status" value="1"/>
</dbReference>
<dbReference type="Pfam" id="PF04055">
    <property type="entry name" value="Radical_SAM"/>
    <property type="match status" value="1"/>
</dbReference>
<evidence type="ECO:0000256" key="7">
    <source>
        <dbReference type="ARBA" id="ARBA00023014"/>
    </source>
</evidence>
<dbReference type="PROSITE" id="PS51918">
    <property type="entry name" value="RADICAL_SAM"/>
    <property type="match status" value="1"/>
</dbReference>
<keyword evidence="5" id="KW-0479">Metal-binding</keyword>
<keyword evidence="4" id="KW-0949">S-adenosyl-L-methionine</keyword>
<evidence type="ECO:0000259" key="10">
    <source>
        <dbReference type="PROSITE" id="PS51918"/>
    </source>
</evidence>
<dbReference type="PANTHER" id="PTHR43409:SF7">
    <property type="entry name" value="BLL1977 PROTEIN"/>
    <property type="match status" value="1"/>
</dbReference>
<comment type="caution">
    <text evidence="11">The sequence shown here is derived from an EMBL/GenBank/DDBJ whole genome shotgun (WGS) entry which is preliminary data.</text>
</comment>
<dbReference type="RefSeq" id="WP_390314601.1">
    <property type="nucleotide sequence ID" value="NZ_JBHSPB010000002.1"/>
</dbReference>
<evidence type="ECO:0000256" key="8">
    <source>
        <dbReference type="SAM" id="MobiDB-lite"/>
    </source>
</evidence>
<dbReference type="InterPro" id="IPR058240">
    <property type="entry name" value="rSAM_sf"/>
</dbReference>
<dbReference type="SUPFAM" id="SSF52242">
    <property type="entry name" value="Cobalamin (vitamin B12)-binding domain"/>
    <property type="match status" value="1"/>
</dbReference>
<evidence type="ECO:0000256" key="1">
    <source>
        <dbReference type="ARBA" id="ARBA00001966"/>
    </source>
</evidence>
<dbReference type="PROSITE" id="PS51332">
    <property type="entry name" value="B12_BINDING"/>
    <property type="match status" value="1"/>
</dbReference>
<dbReference type="Pfam" id="PF02310">
    <property type="entry name" value="B12-binding"/>
    <property type="match status" value="1"/>
</dbReference>